<dbReference type="STRING" id="376427.SAMN04487954_10839"/>
<feature type="domain" description="4Fe-4S ferredoxin-type" evidence="5">
    <location>
        <begin position="430"/>
        <end position="459"/>
    </location>
</feature>
<dbReference type="GO" id="GO:0051539">
    <property type="term" value="F:4 iron, 4 sulfur cluster binding"/>
    <property type="evidence" value="ECO:0007669"/>
    <property type="project" value="UniProtKB-KW"/>
</dbReference>
<keyword evidence="3" id="KW-0408">Iron</keyword>
<dbReference type="RefSeq" id="WP_089686001.1">
    <property type="nucleotide sequence ID" value="NZ_FNES01000008.1"/>
</dbReference>
<dbReference type="OrthoDB" id="9808559at2"/>
<evidence type="ECO:0000256" key="4">
    <source>
        <dbReference type="ARBA" id="ARBA00023014"/>
    </source>
</evidence>
<keyword evidence="4" id="KW-0411">Iron-sulfur</keyword>
<feature type="domain" description="4Fe-4S ferredoxin-type" evidence="5">
    <location>
        <begin position="461"/>
        <end position="490"/>
    </location>
</feature>
<dbReference type="PANTHER" id="PTHR43687">
    <property type="entry name" value="ADENYLYLSULFATE REDUCTASE, BETA SUBUNIT"/>
    <property type="match status" value="1"/>
</dbReference>
<dbReference type="InterPro" id="IPR017896">
    <property type="entry name" value="4Fe4S_Fe-S-bd"/>
</dbReference>
<feature type="domain" description="4Fe-4S ferredoxin-type" evidence="5">
    <location>
        <begin position="230"/>
        <end position="259"/>
    </location>
</feature>
<dbReference type="SUPFAM" id="SSF54862">
    <property type="entry name" value="4Fe-4S ferredoxins"/>
    <property type="match status" value="1"/>
</dbReference>
<gene>
    <name evidence="6" type="ORF">SAMN04487954_10839</name>
</gene>
<sequence>MNQRIELVPDAEPANRYARAQAFDRISWPVNLLSASVDYVSRGHALLLGDERAVRRAARSLAGSELASLSLLFSEPVDEESSDGDDSVLLGATRHLASHSLTAAQARTLRLEGHLGRFTASVEHHGERLDLARALAGREHFDCVLDLGKHPALALELPPPGYVVTSCDAADHVARLDEFGELIGEFDKPRYFQVNADQCAHSANGNTGCTRCLEVCPADAIASRQGRIDAWIEIDPYRCHGVGSCSSACPTGAIQFRQPETLRLQSTLAAWLDAYRQAGGTTPVVRFTTTGSSHGGDEPAGHVLDVPLEELGAAGHDLWLTALAAGAAEVRVQRHAAMPPRLERFLDAELERARALLAAMGHAPERIRDLAPNDTTMRDALPHHAVLTKSPLVLEEGDKRERLEAVLERLASLGAPSRQRHPLPAESPYGGLEVDSAACTLCMACVASCPTPALAAGSDSPELSFREADCVQCGLCAEACPEDAIRLVPGFLGDAARRERRVCHEEAPFECIRCGKPFATASTIATIKAKLADHPYFAGEASTRLEMCEDCRVRDVWQAMARDPESQLKV</sequence>
<accession>A0A1G8WMG0</accession>
<evidence type="ECO:0000256" key="1">
    <source>
        <dbReference type="ARBA" id="ARBA00022485"/>
    </source>
</evidence>
<proteinExistence type="predicted"/>
<dbReference type="AlphaFoldDB" id="A0A1G8WMG0"/>
<dbReference type="EMBL" id="FNES01000008">
    <property type="protein sequence ID" value="SDJ78760.1"/>
    <property type="molecule type" value="Genomic_DNA"/>
</dbReference>
<dbReference type="Pfam" id="PF12838">
    <property type="entry name" value="Fer4_7"/>
    <property type="match status" value="1"/>
</dbReference>
<evidence type="ECO:0000313" key="7">
    <source>
        <dbReference type="Proteomes" id="UP000198525"/>
    </source>
</evidence>
<dbReference type="InterPro" id="IPR050572">
    <property type="entry name" value="Fe-S_Ferredoxin"/>
</dbReference>
<dbReference type="GO" id="GO:0046872">
    <property type="term" value="F:metal ion binding"/>
    <property type="evidence" value="ECO:0007669"/>
    <property type="project" value="UniProtKB-KW"/>
</dbReference>
<dbReference type="PANTHER" id="PTHR43687:SF4">
    <property type="entry name" value="BLR5484 PROTEIN"/>
    <property type="match status" value="1"/>
</dbReference>
<dbReference type="Gene3D" id="3.30.70.20">
    <property type="match status" value="2"/>
</dbReference>
<evidence type="ECO:0000259" key="5">
    <source>
        <dbReference type="PROSITE" id="PS51379"/>
    </source>
</evidence>
<keyword evidence="7" id="KW-1185">Reference proteome</keyword>
<feature type="domain" description="4Fe-4S ferredoxin-type" evidence="5">
    <location>
        <begin position="197"/>
        <end position="226"/>
    </location>
</feature>
<evidence type="ECO:0000256" key="2">
    <source>
        <dbReference type="ARBA" id="ARBA00022723"/>
    </source>
</evidence>
<dbReference type="Proteomes" id="UP000198525">
    <property type="component" value="Unassembled WGS sequence"/>
</dbReference>
<name>A0A1G8WMG0_9GAMM</name>
<evidence type="ECO:0000256" key="3">
    <source>
        <dbReference type="ARBA" id="ARBA00023004"/>
    </source>
</evidence>
<dbReference type="InterPro" id="IPR017900">
    <property type="entry name" value="4Fe4S_Fe_S_CS"/>
</dbReference>
<dbReference type="Pfam" id="PF13187">
    <property type="entry name" value="Fer4_9"/>
    <property type="match status" value="1"/>
</dbReference>
<protein>
    <submittedName>
        <fullName evidence="6">Ferredoxin</fullName>
    </submittedName>
</protein>
<keyword evidence="2" id="KW-0479">Metal-binding</keyword>
<evidence type="ECO:0000313" key="6">
    <source>
        <dbReference type="EMBL" id="SDJ78760.1"/>
    </source>
</evidence>
<dbReference type="PROSITE" id="PS00198">
    <property type="entry name" value="4FE4S_FER_1"/>
    <property type="match status" value="2"/>
</dbReference>
<reference evidence="6 7" key="1">
    <citation type="submission" date="2016-10" db="EMBL/GenBank/DDBJ databases">
        <authorList>
            <person name="de Groot N.N."/>
        </authorList>
    </citation>
    <scope>NUCLEOTIDE SEQUENCE [LARGE SCALE GENOMIC DNA]</scope>
    <source>
        <strain evidence="6 7">CGMCC 1.6133</strain>
    </source>
</reference>
<keyword evidence="1" id="KW-0004">4Fe-4S</keyword>
<dbReference type="PROSITE" id="PS51379">
    <property type="entry name" value="4FE4S_FER_2"/>
    <property type="match status" value="4"/>
</dbReference>
<organism evidence="6 7">
    <name type="scientific">Billgrantia gudaonensis</name>
    <dbReference type="NCBI Taxonomy" id="376427"/>
    <lineage>
        <taxon>Bacteria</taxon>
        <taxon>Pseudomonadati</taxon>
        <taxon>Pseudomonadota</taxon>
        <taxon>Gammaproteobacteria</taxon>
        <taxon>Oceanospirillales</taxon>
        <taxon>Halomonadaceae</taxon>
        <taxon>Billgrantia</taxon>
    </lineage>
</organism>